<evidence type="ECO:0000259" key="3">
    <source>
        <dbReference type="PROSITE" id="PS51340"/>
    </source>
</evidence>
<dbReference type="Pfam" id="PF03476">
    <property type="entry name" value="MOSC_N"/>
    <property type="match status" value="1"/>
</dbReference>
<keyword evidence="2" id="KW-1133">Transmembrane helix</keyword>
<name>A0A7S2RT67_9STRA</name>
<evidence type="ECO:0000256" key="2">
    <source>
        <dbReference type="SAM" id="Phobius"/>
    </source>
</evidence>
<dbReference type="GO" id="GO:0030170">
    <property type="term" value="F:pyridoxal phosphate binding"/>
    <property type="evidence" value="ECO:0007669"/>
    <property type="project" value="InterPro"/>
</dbReference>
<keyword evidence="2" id="KW-0812">Transmembrane</keyword>
<organism evidence="4">
    <name type="scientific">Eucampia antarctica</name>
    <dbReference type="NCBI Taxonomy" id="49252"/>
    <lineage>
        <taxon>Eukaryota</taxon>
        <taxon>Sar</taxon>
        <taxon>Stramenopiles</taxon>
        <taxon>Ochrophyta</taxon>
        <taxon>Bacillariophyta</taxon>
        <taxon>Mediophyceae</taxon>
        <taxon>Biddulphiophycidae</taxon>
        <taxon>Hemiaulales</taxon>
        <taxon>Hemiaulaceae</taxon>
        <taxon>Eucampia</taxon>
    </lineage>
</organism>
<dbReference type="InterPro" id="IPR005302">
    <property type="entry name" value="MoCF_Sase_C"/>
</dbReference>
<evidence type="ECO:0000313" key="4">
    <source>
        <dbReference type="EMBL" id="CAD9679988.1"/>
    </source>
</evidence>
<dbReference type="InterPro" id="IPR011037">
    <property type="entry name" value="Pyrv_Knase-like_insert_dom_sf"/>
</dbReference>
<dbReference type="PANTHER" id="PTHR14237:SF19">
    <property type="entry name" value="MITOCHONDRIAL AMIDOXIME REDUCING COMPONENT 1"/>
    <property type="match status" value="1"/>
</dbReference>
<dbReference type="InterPro" id="IPR005303">
    <property type="entry name" value="MOCOS_middle"/>
</dbReference>
<dbReference type="GO" id="GO:0030151">
    <property type="term" value="F:molybdenum ion binding"/>
    <property type="evidence" value="ECO:0007669"/>
    <property type="project" value="InterPro"/>
</dbReference>
<feature type="compositionally biased region" description="Basic and acidic residues" evidence="1">
    <location>
        <begin position="40"/>
        <end position="56"/>
    </location>
</feature>
<gene>
    <name evidence="4" type="ORF">EANT1437_LOCUS9365</name>
</gene>
<dbReference type="GO" id="GO:0003824">
    <property type="term" value="F:catalytic activity"/>
    <property type="evidence" value="ECO:0007669"/>
    <property type="project" value="InterPro"/>
</dbReference>
<protein>
    <recommendedName>
        <fullName evidence="3">MOSC domain-containing protein</fullName>
    </recommendedName>
</protein>
<dbReference type="PROSITE" id="PS51340">
    <property type="entry name" value="MOSC"/>
    <property type="match status" value="1"/>
</dbReference>
<dbReference type="SUPFAM" id="SSF50800">
    <property type="entry name" value="PK beta-barrel domain-like"/>
    <property type="match status" value="1"/>
</dbReference>
<evidence type="ECO:0000256" key="1">
    <source>
        <dbReference type="SAM" id="MobiDB-lite"/>
    </source>
</evidence>
<dbReference type="EMBL" id="HBHI01018311">
    <property type="protein sequence ID" value="CAD9679988.1"/>
    <property type="molecule type" value="Transcribed_RNA"/>
</dbReference>
<dbReference type="PANTHER" id="PTHR14237">
    <property type="entry name" value="MOLYBDOPTERIN COFACTOR SULFURASE MOSC"/>
    <property type="match status" value="1"/>
</dbReference>
<dbReference type="Pfam" id="PF03473">
    <property type="entry name" value="MOSC"/>
    <property type="match status" value="1"/>
</dbReference>
<keyword evidence="2" id="KW-0472">Membrane</keyword>
<feature type="domain" description="MOSC" evidence="3">
    <location>
        <begin position="202"/>
        <end position="359"/>
    </location>
</feature>
<reference evidence="4" key="1">
    <citation type="submission" date="2021-01" db="EMBL/GenBank/DDBJ databases">
        <authorList>
            <person name="Corre E."/>
            <person name="Pelletier E."/>
            <person name="Niang G."/>
            <person name="Scheremetjew M."/>
            <person name="Finn R."/>
            <person name="Kale V."/>
            <person name="Holt S."/>
            <person name="Cochrane G."/>
            <person name="Meng A."/>
            <person name="Brown T."/>
            <person name="Cohen L."/>
        </authorList>
    </citation>
    <scope>NUCLEOTIDE SEQUENCE</scope>
    <source>
        <strain evidence="4">CCMP1452</strain>
    </source>
</reference>
<feature type="region of interest" description="Disordered" evidence="1">
    <location>
        <begin position="40"/>
        <end position="60"/>
    </location>
</feature>
<accession>A0A7S2RT67</accession>
<dbReference type="AlphaFoldDB" id="A0A7S2RT67"/>
<sequence length="359" mass="40506">MVDTMAEDPPEKNMVMIILIGMITMTMFWFGWFEKSNDKNEKKNKKKDDNTSHDNDNDNDSGMLRVTDLKIYPIKSCGALTLKKAVTTENGFENDRMAQISDADGKYCTPRNKKYAPLFHIEPKLLSLLSSPTEMVLCSANVSQEITIDLQNDDVTKTTDAIPMIGPKVKLQEYGDAVTEWIQEATGGLEGLRLTRIGSQYKRLVEVNPDQNEQLPNIVDNDKYAPTVSLADEAPYLLTSTSSLLDLNKRLQARDKKPVDMRRFRPNIVISGLQPWEEDSLKRIRIGDTAEFIVWQRCGRCTMTTIDRDTLQRGPEPLATLSTFRERTGGQRNFGMHMIPVPSTMGTTVQLGDKIHIGV</sequence>
<feature type="transmembrane region" description="Helical" evidence="2">
    <location>
        <begin position="14"/>
        <end position="33"/>
    </location>
</feature>
<proteinExistence type="predicted"/>